<dbReference type="GO" id="GO:0061799">
    <property type="term" value="F:cyclic pyranopterin monophosphate synthase activity"/>
    <property type="evidence" value="ECO:0007669"/>
    <property type="project" value="TreeGrafter"/>
</dbReference>
<feature type="binding site" evidence="12">
    <location>
        <position position="34"/>
    </location>
    <ligand>
        <name>[4Fe-4S] cluster</name>
        <dbReference type="ChEBI" id="CHEBI:49883"/>
        <label>1</label>
        <note>4Fe-4S-S-AdoMet</note>
    </ligand>
</feature>
<dbReference type="SFLD" id="SFLDG01386">
    <property type="entry name" value="main_SPASM_domain-containing"/>
    <property type="match status" value="1"/>
</dbReference>
<feature type="binding site" evidence="12">
    <location>
        <begin position="266"/>
        <end position="268"/>
    </location>
    <ligand>
        <name>GTP</name>
        <dbReference type="ChEBI" id="CHEBI:37565"/>
    </ligand>
</feature>
<dbReference type="CDD" id="cd01335">
    <property type="entry name" value="Radical_SAM"/>
    <property type="match status" value="1"/>
</dbReference>
<dbReference type="GO" id="GO:0051539">
    <property type="term" value="F:4 iron, 4 sulfur cluster binding"/>
    <property type="evidence" value="ECO:0007669"/>
    <property type="project" value="UniProtKB-UniRule"/>
</dbReference>
<name>A0A0A1W9L4_9SPHN</name>
<keyword evidence="6 12" id="KW-0408">Iron</keyword>
<evidence type="ECO:0000256" key="3">
    <source>
        <dbReference type="ARBA" id="ARBA00022691"/>
    </source>
</evidence>
<evidence type="ECO:0000256" key="2">
    <source>
        <dbReference type="ARBA" id="ARBA00022485"/>
    </source>
</evidence>
<feature type="binding site" evidence="12">
    <location>
        <position position="278"/>
    </location>
    <ligand>
        <name>[4Fe-4S] cluster</name>
        <dbReference type="ChEBI" id="CHEBI:49883"/>
        <label>2</label>
        <note>4Fe-4S-substrate</note>
    </ligand>
</feature>
<dbReference type="CDD" id="cd21117">
    <property type="entry name" value="Twitch_MoaA"/>
    <property type="match status" value="1"/>
</dbReference>
<dbReference type="InterPro" id="IPR013483">
    <property type="entry name" value="MoaA"/>
</dbReference>
<keyword evidence="5 12" id="KW-0547">Nucleotide-binding</keyword>
<evidence type="ECO:0000259" key="13">
    <source>
        <dbReference type="PROSITE" id="PS51918"/>
    </source>
</evidence>
<comment type="function">
    <text evidence="12">Catalyzes the cyclization of GTP to (8S)-3',8-cyclo-7,8-dihydroguanosine 5'-triphosphate.</text>
</comment>
<dbReference type="InterPro" id="IPR058240">
    <property type="entry name" value="rSAM_sf"/>
</dbReference>
<accession>A0A0A1W9L4</accession>
<dbReference type="SUPFAM" id="SSF102114">
    <property type="entry name" value="Radical SAM enzymes"/>
    <property type="match status" value="1"/>
</dbReference>
<dbReference type="GO" id="GO:0046872">
    <property type="term" value="F:metal ion binding"/>
    <property type="evidence" value="ECO:0007669"/>
    <property type="project" value="UniProtKB-KW"/>
</dbReference>
<keyword evidence="4 12" id="KW-0479">Metal-binding</keyword>
<feature type="binding site" evidence="12">
    <location>
        <position position="36"/>
    </location>
    <ligand>
        <name>S-adenosyl-L-methionine</name>
        <dbReference type="ChEBI" id="CHEBI:59789"/>
    </ligand>
</feature>
<dbReference type="NCBIfam" id="TIGR02666">
    <property type="entry name" value="moaA"/>
    <property type="match status" value="1"/>
</dbReference>
<dbReference type="PANTHER" id="PTHR22960">
    <property type="entry name" value="MOLYBDOPTERIN COFACTOR SYNTHESIS PROTEIN A"/>
    <property type="match status" value="1"/>
</dbReference>
<keyword evidence="8 12" id="KW-0342">GTP-binding</keyword>
<dbReference type="EC" id="4.1.99.22" evidence="1 12"/>
<dbReference type="Pfam" id="PF06463">
    <property type="entry name" value="Mob_synth_C"/>
    <property type="match status" value="1"/>
</dbReference>
<protein>
    <recommendedName>
        <fullName evidence="1 12">GTP 3',8-cyclase</fullName>
        <ecNumber evidence="1 12">4.1.99.22</ecNumber>
    </recommendedName>
    <alternativeName>
        <fullName evidence="12">Molybdenum cofactor biosynthesis protein A</fullName>
    </alternativeName>
</protein>
<dbReference type="GO" id="GO:1904047">
    <property type="term" value="F:S-adenosyl-L-methionine binding"/>
    <property type="evidence" value="ECO:0007669"/>
    <property type="project" value="UniProtKB-UniRule"/>
</dbReference>
<dbReference type="SFLD" id="SFLDS00029">
    <property type="entry name" value="Radical_SAM"/>
    <property type="match status" value="1"/>
</dbReference>
<evidence type="ECO:0000256" key="12">
    <source>
        <dbReference type="HAMAP-Rule" id="MF_01225"/>
    </source>
</evidence>
<comment type="catalytic activity">
    <reaction evidence="11 12">
        <text>GTP + AH2 + S-adenosyl-L-methionine = (8S)-3',8-cyclo-7,8-dihydroguanosine 5'-triphosphate + 5'-deoxyadenosine + L-methionine + A + H(+)</text>
        <dbReference type="Rhea" id="RHEA:49576"/>
        <dbReference type="ChEBI" id="CHEBI:13193"/>
        <dbReference type="ChEBI" id="CHEBI:15378"/>
        <dbReference type="ChEBI" id="CHEBI:17319"/>
        <dbReference type="ChEBI" id="CHEBI:17499"/>
        <dbReference type="ChEBI" id="CHEBI:37565"/>
        <dbReference type="ChEBI" id="CHEBI:57844"/>
        <dbReference type="ChEBI" id="CHEBI:59789"/>
        <dbReference type="ChEBI" id="CHEBI:131766"/>
        <dbReference type="EC" id="4.1.99.22"/>
    </reaction>
</comment>
<dbReference type="SFLD" id="SFLDG01067">
    <property type="entry name" value="SPASM/twitch_domain_containing"/>
    <property type="match status" value="1"/>
</dbReference>
<feature type="binding site" evidence="12">
    <location>
        <position position="198"/>
    </location>
    <ligand>
        <name>S-adenosyl-L-methionine</name>
        <dbReference type="ChEBI" id="CHEBI:59789"/>
    </ligand>
</feature>
<evidence type="ECO:0000256" key="8">
    <source>
        <dbReference type="ARBA" id="ARBA00023134"/>
    </source>
</evidence>
<comment type="subunit">
    <text evidence="12">Monomer and homodimer.</text>
</comment>
<keyword evidence="10 12" id="KW-0456">Lyase</keyword>
<evidence type="ECO:0000313" key="14">
    <source>
        <dbReference type="EMBL" id="GAM01837.1"/>
    </source>
</evidence>
<dbReference type="InterPro" id="IPR013785">
    <property type="entry name" value="Aldolase_TIM"/>
</dbReference>
<comment type="caution">
    <text evidence="14">The sequence shown here is derived from an EMBL/GenBank/DDBJ whole genome shotgun (WGS) entry which is preliminary data.</text>
</comment>
<dbReference type="InterPro" id="IPR006638">
    <property type="entry name" value="Elp3/MiaA/NifB-like_rSAM"/>
</dbReference>
<feature type="binding site" evidence="12">
    <location>
        <position position="261"/>
    </location>
    <ligand>
        <name>[4Fe-4S] cluster</name>
        <dbReference type="ChEBI" id="CHEBI:49883"/>
        <label>2</label>
        <note>4Fe-4S-substrate</note>
    </ligand>
</feature>
<proteinExistence type="inferred from homology"/>
<dbReference type="InterPro" id="IPR000385">
    <property type="entry name" value="MoaA_NifB_PqqE_Fe-S-bd_CS"/>
</dbReference>
<dbReference type="AlphaFoldDB" id="A0A0A1W9L4"/>
<organism evidence="14 15">
    <name type="scientific">Sphingomonas parapaucimobilis NBRC 15100</name>
    <dbReference type="NCBI Taxonomy" id="1219049"/>
    <lineage>
        <taxon>Bacteria</taxon>
        <taxon>Pseudomonadati</taxon>
        <taxon>Pseudomonadota</taxon>
        <taxon>Alphaproteobacteria</taxon>
        <taxon>Sphingomonadales</taxon>
        <taxon>Sphingomonadaceae</taxon>
        <taxon>Sphingomonas</taxon>
    </lineage>
</organism>
<dbReference type="RefSeq" id="WP_042489182.1">
    <property type="nucleotide sequence ID" value="NZ_BBPI01000069.1"/>
</dbReference>
<dbReference type="InterPro" id="IPR040064">
    <property type="entry name" value="MoaA-like"/>
</dbReference>
<keyword evidence="2 12" id="KW-0004">4Fe-4S</keyword>
<gene>
    <name evidence="12 14" type="primary">moaA</name>
    <name evidence="14" type="ORF">SP5_069_00810</name>
</gene>
<keyword evidence="7 12" id="KW-0411">Iron-sulfur</keyword>
<feature type="binding site" evidence="12">
    <location>
        <position position="76"/>
    </location>
    <ligand>
        <name>S-adenosyl-L-methionine</name>
        <dbReference type="ChEBI" id="CHEBI:59789"/>
    </ligand>
</feature>
<dbReference type="InterPro" id="IPR050105">
    <property type="entry name" value="MoCo_biosynth_MoaA/MoaC"/>
</dbReference>
<dbReference type="GO" id="GO:0061798">
    <property type="term" value="F:GTP 3',8'-cyclase activity"/>
    <property type="evidence" value="ECO:0007669"/>
    <property type="project" value="UniProtKB-UniRule"/>
</dbReference>
<evidence type="ECO:0000256" key="1">
    <source>
        <dbReference type="ARBA" id="ARBA00012167"/>
    </source>
</evidence>
<dbReference type="InterPro" id="IPR010505">
    <property type="entry name" value="MoaA_twitch"/>
</dbReference>
<dbReference type="SFLD" id="SFLDG01383">
    <property type="entry name" value="cyclic_pyranopterin_phosphate"/>
    <property type="match status" value="1"/>
</dbReference>
<dbReference type="Gene3D" id="3.20.20.70">
    <property type="entry name" value="Aldolase class I"/>
    <property type="match status" value="1"/>
</dbReference>
<dbReference type="PROSITE" id="PS51918">
    <property type="entry name" value="RADICAL_SAM"/>
    <property type="match status" value="1"/>
</dbReference>
<dbReference type="HAMAP" id="MF_01225_B">
    <property type="entry name" value="MoaA_B"/>
    <property type="match status" value="1"/>
</dbReference>
<feature type="binding site" evidence="12">
    <location>
        <position position="37"/>
    </location>
    <ligand>
        <name>[4Fe-4S] cluster</name>
        <dbReference type="ChEBI" id="CHEBI:49883"/>
        <label>1</label>
        <note>4Fe-4S-S-AdoMet</note>
    </ligand>
</feature>
<feature type="binding site" evidence="12">
    <location>
        <position position="30"/>
    </location>
    <ligand>
        <name>[4Fe-4S] cluster</name>
        <dbReference type="ChEBI" id="CHEBI:49883"/>
        <label>1</label>
        <note>4Fe-4S-S-AdoMet</note>
    </ligand>
</feature>
<reference evidence="14 15" key="1">
    <citation type="submission" date="2014-11" db="EMBL/GenBank/DDBJ databases">
        <title>Whole genome shotgun sequence of Sphingomonas parapaucimobilis NBRC 15100.</title>
        <authorList>
            <person name="Katano-Makiyama Y."/>
            <person name="Hosoyama A."/>
            <person name="Hashimoto M."/>
            <person name="Hosoyama Y."/>
            <person name="Noguchi M."/>
            <person name="Numata M."/>
            <person name="Tsuchikane K."/>
            <person name="Hirakata S."/>
            <person name="Uohara A."/>
            <person name="Shimodaira J."/>
            <person name="Ohji S."/>
            <person name="Ichikawa N."/>
            <person name="Kimura A."/>
            <person name="Yamazoe A."/>
            <person name="Fujita N."/>
        </authorList>
    </citation>
    <scope>NUCLEOTIDE SEQUENCE [LARGE SCALE GENOMIC DNA]</scope>
    <source>
        <strain evidence="14 15">NBRC 15100</strain>
    </source>
</reference>
<dbReference type="SMART" id="SM00729">
    <property type="entry name" value="Elp3"/>
    <property type="match status" value="1"/>
</dbReference>
<sequence>MSGAAPSGPALADTFGRRFRYLRLSVTEVCNFRCTYCLPDGYRKQGTADFLSVEEVGRLVGAFARLGIGKVRLTGGEPTVRRDIEALIARVAATPGIGKVALTTNGWNLRRHVAAWRGAGLTHLNVSVDDLDRTRFAAVTGGDRLPAVLAGIDAALEAGMPAVKLNAVLLADQAEPAFQRFAAFVRDRPIAARFIELMRTADNAAYFAANHLPGDRLRGWLDAQGWAPLPRTSDGGPATEYAHPDHRGRIGLIAPYAPGFCDSCNRLRVTARGRLRLCLFGSGGVDLRSFLAQGQEAALANRIRSALTGKAAGHRLHRGDTGDLRQLAQLGG</sequence>
<evidence type="ECO:0000256" key="4">
    <source>
        <dbReference type="ARBA" id="ARBA00022723"/>
    </source>
</evidence>
<feature type="domain" description="Radical SAM core" evidence="13">
    <location>
        <begin position="14"/>
        <end position="237"/>
    </location>
</feature>
<evidence type="ECO:0000256" key="10">
    <source>
        <dbReference type="ARBA" id="ARBA00023239"/>
    </source>
</evidence>
<dbReference type="EMBL" id="BBPI01000069">
    <property type="protein sequence ID" value="GAM01837.1"/>
    <property type="molecule type" value="Genomic_DNA"/>
</dbReference>
<dbReference type="Proteomes" id="UP000032305">
    <property type="component" value="Unassembled WGS sequence"/>
</dbReference>
<evidence type="ECO:0000256" key="5">
    <source>
        <dbReference type="ARBA" id="ARBA00022741"/>
    </source>
</evidence>
<dbReference type="UniPathway" id="UPA00344"/>
<evidence type="ECO:0000256" key="6">
    <source>
        <dbReference type="ARBA" id="ARBA00023004"/>
    </source>
</evidence>
<evidence type="ECO:0000256" key="11">
    <source>
        <dbReference type="ARBA" id="ARBA00048697"/>
    </source>
</evidence>
<feature type="binding site" evidence="12">
    <location>
        <position position="72"/>
    </location>
    <ligand>
        <name>GTP</name>
        <dbReference type="ChEBI" id="CHEBI:37565"/>
    </ligand>
</feature>
<evidence type="ECO:0000256" key="7">
    <source>
        <dbReference type="ARBA" id="ARBA00023014"/>
    </source>
</evidence>
<keyword evidence="15" id="KW-1185">Reference proteome</keyword>
<dbReference type="eggNOG" id="COG2896">
    <property type="taxonomic scope" value="Bacteria"/>
</dbReference>
<feature type="binding site" evidence="12">
    <location>
        <position position="103"/>
    </location>
    <ligand>
        <name>GTP</name>
        <dbReference type="ChEBI" id="CHEBI:37565"/>
    </ligand>
</feature>
<feature type="binding site" evidence="12">
    <location>
        <position position="264"/>
    </location>
    <ligand>
        <name>[4Fe-4S] cluster</name>
        <dbReference type="ChEBI" id="CHEBI:49883"/>
        <label>2</label>
        <note>4Fe-4S-substrate</note>
    </ligand>
</feature>
<dbReference type="InterPro" id="IPR007197">
    <property type="entry name" value="rSAM"/>
</dbReference>
<comment type="cofactor">
    <cofactor evidence="12">
        <name>[4Fe-4S] cluster</name>
        <dbReference type="ChEBI" id="CHEBI:49883"/>
    </cofactor>
    <text evidence="12">Binds 2 [4Fe-4S] clusters. Binds 1 [4Fe-4S] cluster coordinated with 3 cysteines and an exchangeable S-adenosyl-L-methionine and 1 [4Fe-4S] cluster coordinated with 3 cysteines and the GTP-derived substrate.</text>
</comment>
<keyword evidence="3 12" id="KW-0949">S-adenosyl-L-methionine</keyword>
<dbReference type="GO" id="GO:0006777">
    <property type="term" value="P:Mo-molybdopterin cofactor biosynthetic process"/>
    <property type="evidence" value="ECO:0007669"/>
    <property type="project" value="UniProtKB-UniRule"/>
</dbReference>
<comment type="pathway">
    <text evidence="12">Cofactor biosynthesis; molybdopterin biosynthesis.</text>
</comment>
<feature type="binding site" evidence="12">
    <location>
        <position position="23"/>
    </location>
    <ligand>
        <name>GTP</name>
        <dbReference type="ChEBI" id="CHEBI:37565"/>
    </ligand>
</feature>
<evidence type="ECO:0000256" key="9">
    <source>
        <dbReference type="ARBA" id="ARBA00023150"/>
    </source>
</evidence>
<dbReference type="PROSITE" id="PS01305">
    <property type="entry name" value="MOAA_NIFB_PQQE"/>
    <property type="match status" value="1"/>
</dbReference>
<evidence type="ECO:0000313" key="15">
    <source>
        <dbReference type="Proteomes" id="UP000032305"/>
    </source>
</evidence>
<dbReference type="Pfam" id="PF04055">
    <property type="entry name" value="Radical_SAM"/>
    <property type="match status" value="1"/>
</dbReference>
<feature type="binding site" evidence="12">
    <location>
        <position position="164"/>
    </location>
    <ligand>
        <name>GTP</name>
        <dbReference type="ChEBI" id="CHEBI:37565"/>
    </ligand>
</feature>
<feature type="binding site" evidence="12">
    <location>
        <position position="127"/>
    </location>
    <ligand>
        <name>S-adenosyl-L-methionine</name>
        <dbReference type="ChEBI" id="CHEBI:59789"/>
    </ligand>
</feature>
<keyword evidence="9 12" id="KW-0501">Molybdenum cofactor biosynthesis</keyword>
<dbReference type="PANTHER" id="PTHR22960:SF28">
    <property type="entry name" value="GTP 3',8-CYCLASE"/>
    <property type="match status" value="1"/>
</dbReference>
<comment type="similarity">
    <text evidence="12">Belongs to the radical SAM superfamily. MoaA family.</text>
</comment>
<dbReference type="GO" id="GO:0005525">
    <property type="term" value="F:GTP binding"/>
    <property type="evidence" value="ECO:0007669"/>
    <property type="project" value="UniProtKB-UniRule"/>
</dbReference>